<dbReference type="PIRSF" id="PIRSF006603">
    <property type="entry name" value="DinF"/>
    <property type="match status" value="1"/>
</dbReference>
<sequence>MPIIAKQAHGPLLKETRALLAIAWPMFIAQMAQMGTGVVDTIMAGRYSATDLAAIAIGYNIWLPIYLLFIGVMLGATAIIAQDYGAGRLSRIRDTLPQSLWLAVVLGVIAGPLCFFSGPLLDLLSLDQTTSDKSLSYLRAVAFGMPAAAIFNALRCHTQGIGIMRPFAIASVVGFFANIPLNYAFIYGRWGAPELGAAGCGWATAISMWLSPILISVYIARADSLKPYLPPLKWVWPVWERIIEISRIGLPIGLAFFLEVAVFSVIALMIATLGNTAMASHQIAFNVWDVVYIPLISIGSAMATRIGHAIGAQDKPLVLLSVKSGMWMSLLIALLCMLVLLLMPGTIVRAYTGDSEIYAMAVGLIRLASLFILIDAVQVAAAFSLRAFKDTRFPFVAMCIAYWLFTLPLGYWLGIMRAEDAAAGTEGFWQSMIAGITIAAVLVIWRLVVTLKRPLPKVSSPDDYLPGWD</sequence>
<keyword evidence="4" id="KW-1003">Cell membrane</keyword>
<feature type="transmembrane region" description="Helical" evidence="10">
    <location>
        <begin position="100"/>
        <end position="121"/>
    </location>
</feature>
<evidence type="ECO:0000256" key="1">
    <source>
        <dbReference type="ARBA" id="ARBA00004429"/>
    </source>
</evidence>
<dbReference type="GO" id="GO:0006811">
    <property type="term" value="P:monoatomic ion transport"/>
    <property type="evidence" value="ECO:0007669"/>
    <property type="project" value="UniProtKB-KW"/>
</dbReference>
<evidence type="ECO:0000313" key="12">
    <source>
        <dbReference type="Proteomes" id="UP000644693"/>
    </source>
</evidence>
<feature type="transmembrane region" description="Helical" evidence="10">
    <location>
        <begin position="196"/>
        <end position="220"/>
    </location>
</feature>
<dbReference type="GO" id="GO:0042910">
    <property type="term" value="F:xenobiotic transmembrane transporter activity"/>
    <property type="evidence" value="ECO:0007669"/>
    <property type="project" value="InterPro"/>
</dbReference>
<proteinExistence type="predicted"/>
<dbReference type="NCBIfam" id="TIGR00797">
    <property type="entry name" value="matE"/>
    <property type="match status" value="1"/>
</dbReference>
<dbReference type="PANTHER" id="PTHR43298">
    <property type="entry name" value="MULTIDRUG RESISTANCE PROTEIN NORM-RELATED"/>
    <property type="match status" value="1"/>
</dbReference>
<gene>
    <name evidence="11" type="primary">pmpM</name>
    <name evidence="11" type="ORF">GCM10007053_01800</name>
</gene>
<evidence type="ECO:0000256" key="7">
    <source>
        <dbReference type="ARBA" id="ARBA00023065"/>
    </source>
</evidence>
<dbReference type="Pfam" id="PF01554">
    <property type="entry name" value="MatE"/>
    <property type="match status" value="2"/>
</dbReference>
<keyword evidence="12" id="KW-1185">Reference proteome</keyword>
<dbReference type="EMBL" id="BMYM01000001">
    <property type="protein sequence ID" value="GHD25685.1"/>
    <property type="molecule type" value="Genomic_DNA"/>
</dbReference>
<evidence type="ECO:0000256" key="9">
    <source>
        <dbReference type="ARBA" id="ARBA00031636"/>
    </source>
</evidence>
<keyword evidence="5 10" id="KW-0812">Transmembrane</keyword>
<keyword evidence="3" id="KW-0050">Antiport</keyword>
<protein>
    <recommendedName>
        <fullName evidence="9">Multidrug-efflux transporter</fullName>
    </recommendedName>
</protein>
<organism evidence="11 12">
    <name type="scientific">Parahalioglobus pacificus</name>
    <dbReference type="NCBI Taxonomy" id="930806"/>
    <lineage>
        <taxon>Bacteria</taxon>
        <taxon>Pseudomonadati</taxon>
        <taxon>Pseudomonadota</taxon>
        <taxon>Gammaproteobacteria</taxon>
        <taxon>Cellvibrionales</taxon>
        <taxon>Halieaceae</taxon>
        <taxon>Parahalioglobus</taxon>
    </lineage>
</organism>
<feature type="transmembrane region" description="Helical" evidence="10">
    <location>
        <begin position="248"/>
        <end position="271"/>
    </location>
</feature>
<feature type="transmembrane region" description="Helical" evidence="10">
    <location>
        <begin position="357"/>
        <end position="383"/>
    </location>
</feature>
<evidence type="ECO:0000256" key="4">
    <source>
        <dbReference type="ARBA" id="ARBA00022475"/>
    </source>
</evidence>
<name>A0A918XD50_9GAMM</name>
<feature type="transmembrane region" description="Helical" evidence="10">
    <location>
        <begin position="61"/>
        <end position="80"/>
    </location>
</feature>
<dbReference type="Proteomes" id="UP000644693">
    <property type="component" value="Unassembled WGS sequence"/>
</dbReference>
<evidence type="ECO:0000256" key="10">
    <source>
        <dbReference type="SAM" id="Phobius"/>
    </source>
</evidence>
<evidence type="ECO:0000256" key="2">
    <source>
        <dbReference type="ARBA" id="ARBA00022448"/>
    </source>
</evidence>
<evidence type="ECO:0000256" key="3">
    <source>
        <dbReference type="ARBA" id="ARBA00022449"/>
    </source>
</evidence>
<evidence type="ECO:0000313" key="11">
    <source>
        <dbReference type="EMBL" id="GHD25685.1"/>
    </source>
</evidence>
<evidence type="ECO:0000256" key="6">
    <source>
        <dbReference type="ARBA" id="ARBA00022989"/>
    </source>
</evidence>
<dbReference type="GO" id="GO:0015297">
    <property type="term" value="F:antiporter activity"/>
    <property type="evidence" value="ECO:0007669"/>
    <property type="project" value="UniProtKB-KW"/>
</dbReference>
<keyword evidence="6 10" id="KW-1133">Transmembrane helix</keyword>
<feature type="transmembrane region" description="Helical" evidence="10">
    <location>
        <begin position="427"/>
        <end position="449"/>
    </location>
</feature>
<reference evidence="11" key="1">
    <citation type="journal article" date="2014" name="Int. J. Syst. Evol. Microbiol.">
        <title>Complete genome sequence of Corynebacterium casei LMG S-19264T (=DSM 44701T), isolated from a smear-ripened cheese.</title>
        <authorList>
            <consortium name="US DOE Joint Genome Institute (JGI-PGF)"/>
            <person name="Walter F."/>
            <person name="Albersmeier A."/>
            <person name="Kalinowski J."/>
            <person name="Ruckert C."/>
        </authorList>
    </citation>
    <scope>NUCLEOTIDE SEQUENCE</scope>
    <source>
        <strain evidence="11">KCTC 23430</strain>
    </source>
</reference>
<feature type="transmembrane region" description="Helical" evidence="10">
    <location>
        <begin position="166"/>
        <end position="190"/>
    </location>
</feature>
<dbReference type="GO" id="GO:0005886">
    <property type="term" value="C:plasma membrane"/>
    <property type="evidence" value="ECO:0007669"/>
    <property type="project" value="UniProtKB-SubCell"/>
</dbReference>
<dbReference type="CDD" id="cd13131">
    <property type="entry name" value="MATE_NorM_like"/>
    <property type="match status" value="1"/>
</dbReference>
<comment type="subcellular location">
    <subcellularLocation>
        <location evidence="1">Cell inner membrane</location>
        <topology evidence="1">Multi-pass membrane protein</topology>
    </subcellularLocation>
</comment>
<keyword evidence="2" id="KW-0813">Transport</keyword>
<dbReference type="AlphaFoldDB" id="A0A918XD50"/>
<evidence type="ECO:0000256" key="8">
    <source>
        <dbReference type="ARBA" id="ARBA00023136"/>
    </source>
</evidence>
<feature type="transmembrane region" description="Helical" evidence="10">
    <location>
        <begin position="395"/>
        <end position="415"/>
    </location>
</feature>
<feature type="transmembrane region" description="Helical" evidence="10">
    <location>
        <begin position="325"/>
        <end position="351"/>
    </location>
</feature>
<feature type="transmembrane region" description="Helical" evidence="10">
    <location>
        <begin position="283"/>
        <end position="304"/>
    </location>
</feature>
<accession>A0A918XD50</accession>
<dbReference type="InterPro" id="IPR050222">
    <property type="entry name" value="MATE_MdtK"/>
</dbReference>
<reference evidence="11" key="2">
    <citation type="submission" date="2020-09" db="EMBL/GenBank/DDBJ databases">
        <authorList>
            <person name="Sun Q."/>
            <person name="Kim S."/>
        </authorList>
    </citation>
    <scope>NUCLEOTIDE SEQUENCE</scope>
    <source>
        <strain evidence="11">KCTC 23430</strain>
    </source>
</reference>
<evidence type="ECO:0000256" key="5">
    <source>
        <dbReference type="ARBA" id="ARBA00022692"/>
    </source>
</evidence>
<dbReference type="InterPro" id="IPR048279">
    <property type="entry name" value="MdtK-like"/>
</dbReference>
<dbReference type="RefSeq" id="WP_189474286.1">
    <property type="nucleotide sequence ID" value="NZ_BMYM01000001.1"/>
</dbReference>
<feature type="transmembrane region" description="Helical" evidence="10">
    <location>
        <begin position="136"/>
        <end position="154"/>
    </location>
</feature>
<keyword evidence="7" id="KW-0406">Ion transport</keyword>
<keyword evidence="8 10" id="KW-0472">Membrane</keyword>
<comment type="caution">
    <text evidence="11">The sequence shown here is derived from an EMBL/GenBank/DDBJ whole genome shotgun (WGS) entry which is preliminary data.</text>
</comment>
<dbReference type="InterPro" id="IPR002528">
    <property type="entry name" value="MATE_fam"/>
</dbReference>
<dbReference type="PANTHER" id="PTHR43298:SF2">
    <property type="entry name" value="FMN_FAD EXPORTER YEEO-RELATED"/>
    <property type="match status" value="1"/>
</dbReference>